<dbReference type="GO" id="GO:0005886">
    <property type="term" value="C:plasma membrane"/>
    <property type="evidence" value="ECO:0007669"/>
    <property type="project" value="UniProtKB-SubCell"/>
</dbReference>
<comment type="cofactor">
    <cofactor evidence="12">
        <name>[4Fe-4S] cluster</name>
        <dbReference type="ChEBI" id="CHEBI:49883"/>
    </cofactor>
    <text evidence="12">Binds 2 [4Fe-4S] clusters per subunit.</text>
</comment>
<feature type="binding site" evidence="12">
    <location>
        <position position="58"/>
    </location>
    <ligand>
        <name>[4Fe-4S] cluster</name>
        <dbReference type="ChEBI" id="CHEBI:49883"/>
        <label>2</label>
    </ligand>
</feature>
<dbReference type="Proteomes" id="UP000430508">
    <property type="component" value="Chromosome"/>
</dbReference>
<dbReference type="Pfam" id="PF12838">
    <property type="entry name" value="Fer4_7"/>
    <property type="match status" value="1"/>
</dbReference>
<feature type="domain" description="4Fe-4S ferredoxin-type" evidence="13">
    <location>
        <begin position="39"/>
        <end position="68"/>
    </location>
</feature>
<evidence type="ECO:0000256" key="4">
    <source>
        <dbReference type="ARBA" id="ARBA00022723"/>
    </source>
</evidence>
<dbReference type="InterPro" id="IPR010226">
    <property type="entry name" value="NADH_quinone_OxRdtase_chainI"/>
</dbReference>
<evidence type="ECO:0000256" key="1">
    <source>
        <dbReference type="ARBA" id="ARBA00022475"/>
    </source>
</evidence>
<keyword evidence="10 12" id="KW-0830">Ubiquinone</keyword>
<feature type="binding site" evidence="12">
    <location>
        <position position="87"/>
    </location>
    <ligand>
        <name>[4Fe-4S] cluster</name>
        <dbReference type="ChEBI" id="CHEBI:49883"/>
        <label>2</label>
    </ligand>
</feature>
<feature type="binding site" evidence="12">
    <location>
        <position position="51"/>
    </location>
    <ligand>
        <name>[4Fe-4S] cluster</name>
        <dbReference type="ChEBI" id="CHEBI:49883"/>
        <label>1</label>
    </ligand>
</feature>
<keyword evidence="1 12" id="KW-1003">Cell membrane</keyword>
<name>A0A857DH26_9FIRM</name>
<dbReference type="EMBL" id="CP046996">
    <property type="protein sequence ID" value="QHA00021.1"/>
    <property type="molecule type" value="Genomic_DNA"/>
</dbReference>
<dbReference type="SUPFAM" id="SSF54862">
    <property type="entry name" value="4Fe-4S ferredoxins"/>
    <property type="match status" value="1"/>
</dbReference>
<comment type="similarity">
    <text evidence="12">Belongs to the complex I 23 kDa subunit family.</text>
</comment>
<keyword evidence="4 12" id="KW-0479">Metal-binding</keyword>
<dbReference type="PROSITE" id="PS51379">
    <property type="entry name" value="4FE4S_FER_2"/>
    <property type="match status" value="2"/>
</dbReference>
<dbReference type="RefSeq" id="WP_015044334.1">
    <property type="nucleotide sequence ID" value="NZ_CP046996.1"/>
</dbReference>
<reference evidence="14 15" key="1">
    <citation type="submission" date="2019-12" db="EMBL/GenBank/DDBJ databases">
        <title>Sequence classification of anaerobic respiratory reductive dehalogenases: First we see many, then we see few.</title>
        <authorList>
            <person name="Molenda O."/>
            <person name="Puentes Jacome L.A."/>
            <person name="Cao X."/>
            <person name="Nesbo C.L."/>
            <person name="Tang S."/>
            <person name="Morson N."/>
            <person name="Patron J."/>
            <person name="Lomheim L."/>
            <person name="Wishart D.S."/>
            <person name="Edwards E.A."/>
        </authorList>
    </citation>
    <scope>NUCLEOTIDE SEQUENCE [LARGE SCALE GENOMIC DNA]</scope>
    <source>
        <strain evidence="14 15">12DCA</strain>
    </source>
</reference>
<evidence type="ECO:0000256" key="3">
    <source>
        <dbReference type="ARBA" id="ARBA00022719"/>
    </source>
</evidence>
<dbReference type="GO" id="GO:0051539">
    <property type="term" value="F:4 iron, 4 sulfur cluster binding"/>
    <property type="evidence" value="ECO:0007669"/>
    <property type="project" value="UniProtKB-KW"/>
</dbReference>
<evidence type="ECO:0000259" key="13">
    <source>
        <dbReference type="PROSITE" id="PS51379"/>
    </source>
</evidence>
<evidence type="ECO:0000256" key="2">
    <source>
        <dbReference type="ARBA" id="ARBA00022485"/>
    </source>
</evidence>
<feature type="domain" description="4Fe-4S ferredoxin-type" evidence="13">
    <location>
        <begin position="78"/>
        <end position="107"/>
    </location>
</feature>
<keyword evidence="5" id="KW-0677">Repeat</keyword>
<evidence type="ECO:0000256" key="9">
    <source>
        <dbReference type="ARBA" id="ARBA00023027"/>
    </source>
</evidence>
<comment type="catalytic activity">
    <reaction evidence="12">
        <text>a quinone + NADH + 5 H(+)(in) = a quinol + NAD(+) + 4 H(+)(out)</text>
        <dbReference type="Rhea" id="RHEA:57888"/>
        <dbReference type="ChEBI" id="CHEBI:15378"/>
        <dbReference type="ChEBI" id="CHEBI:24646"/>
        <dbReference type="ChEBI" id="CHEBI:57540"/>
        <dbReference type="ChEBI" id="CHEBI:57945"/>
        <dbReference type="ChEBI" id="CHEBI:132124"/>
    </reaction>
</comment>
<keyword evidence="9 12" id="KW-0520">NAD</keyword>
<feature type="binding site" evidence="12">
    <location>
        <position position="54"/>
    </location>
    <ligand>
        <name>[4Fe-4S] cluster</name>
        <dbReference type="ChEBI" id="CHEBI:49883"/>
        <label>1</label>
    </ligand>
</feature>
<dbReference type="InterPro" id="IPR017900">
    <property type="entry name" value="4Fe4S_Fe_S_CS"/>
</dbReference>
<comment type="subunit">
    <text evidence="12">NDH-1 is composed of 14 different subunits. Subunits NuoA, H, J, K, L, M, N constitute the membrane sector of the complex.</text>
</comment>
<dbReference type="PANTHER" id="PTHR10849:SF24">
    <property type="entry name" value="NADH-QUINONE OXIDOREDUCTASE SUBUNIT I 2"/>
    <property type="match status" value="1"/>
</dbReference>
<dbReference type="AlphaFoldDB" id="A0A857DH26"/>
<comment type="function">
    <text evidence="12">NDH-1 shuttles electrons from NADH, via FMN and iron-sulfur (Fe-S) centers, to quinones in the respiratory chain. The immediate electron acceptor for the enzyme in this species is believed to be ubiquinone. Couples the redox reaction to proton translocation (for every two electrons transferred, four hydrogen ions are translocated across the cytoplasmic membrane), and thus conserves the redox energy in a proton gradient.</text>
</comment>
<evidence type="ECO:0000256" key="8">
    <source>
        <dbReference type="ARBA" id="ARBA00023014"/>
    </source>
</evidence>
<keyword evidence="2 12" id="KW-0004">4Fe-4S</keyword>
<feature type="binding site" evidence="12">
    <location>
        <position position="93"/>
    </location>
    <ligand>
        <name>[4Fe-4S] cluster</name>
        <dbReference type="ChEBI" id="CHEBI:49883"/>
        <label>2</label>
    </ligand>
</feature>
<dbReference type="GO" id="GO:0005506">
    <property type="term" value="F:iron ion binding"/>
    <property type="evidence" value="ECO:0007669"/>
    <property type="project" value="UniProtKB-UniRule"/>
</dbReference>
<feature type="binding site" evidence="12">
    <location>
        <position position="97"/>
    </location>
    <ligand>
        <name>[4Fe-4S] cluster</name>
        <dbReference type="ChEBI" id="CHEBI:49883"/>
        <label>1</label>
    </ligand>
</feature>
<keyword evidence="11 12" id="KW-0472">Membrane</keyword>
<dbReference type="HAMAP" id="MF_01351">
    <property type="entry name" value="NDH1_NuoI"/>
    <property type="match status" value="1"/>
</dbReference>
<gene>
    <name evidence="12" type="primary">nuoI</name>
    <name evidence="14" type="ORF">GQ588_04840</name>
</gene>
<keyword evidence="6 12" id="KW-1278">Translocase</keyword>
<dbReference type="EC" id="7.1.1.-" evidence="12"/>
<evidence type="ECO:0000256" key="12">
    <source>
        <dbReference type="HAMAP-Rule" id="MF_01351"/>
    </source>
</evidence>
<evidence type="ECO:0000256" key="11">
    <source>
        <dbReference type="ARBA" id="ARBA00023136"/>
    </source>
</evidence>
<keyword evidence="3 12" id="KW-0874">Quinone</keyword>
<keyword evidence="8 12" id="KW-0411">Iron-sulfur</keyword>
<comment type="subcellular location">
    <subcellularLocation>
        <location evidence="12">Cell membrane</location>
        <topology evidence="12">Peripheral membrane protein</topology>
    </subcellularLocation>
</comment>
<proteinExistence type="inferred from homology"/>
<feature type="binding site" evidence="12">
    <location>
        <position position="48"/>
    </location>
    <ligand>
        <name>[4Fe-4S] cluster</name>
        <dbReference type="ChEBI" id="CHEBI:49883"/>
        <label>1</label>
    </ligand>
</feature>
<dbReference type="GO" id="GO:0048038">
    <property type="term" value="F:quinone binding"/>
    <property type="evidence" value="ECO:0007669"/>
    <property type="project" value="UniProtKB-KW"/>
</dbReference>
<organism evidence="14 15">
    <name type="scientific">Dehalobacter restrictus</name>
    <dbReference type="NCBI Taxonomy" id="55583"/>
    <lineage>
        <taxon>Bacteria</taxon>
        <taxon>Bacillati</taxon>
        <taxon>Bacillota</taxon>
        <taxon>Clostridia</taxon>
        <taxon>Eubacteriales</taxon>
        <taxon>Desulfitobacteriaceae</taxon>
        <taxon>Dehalobacter</taxon>
    </lineage>
</organism>
<evidence type="ECO:0000256" key="7">
    <source>
        <dbReference type="ARBA" id="ARBA00023004"/>
    </source>
</evidence>
<protein>
    <recommendedName>
        <fullName evidence="12">NADH-quinone oxidoreductase subunit I</fullName>
        <ecNumber evidence="12">7.1.1.-</ecNumber>
    </recommendedName>
    <alternativeName>
        <fullName evidence="12">NADH dehydrogenase I subunit I</fullName>
    </alternativeName>
    <alternativeName>
        <fullName evidence="12">NDH-1 subunit I</fullName>
    </alternativeName>
</protein>
<dbReference type="InterPro" id="IPR017896">
    <property type="entry name" value="4Fe4S_Fe-S-bd"/>
</dbReference>
<evidence type="ECO:0000313" key="15">
    <source>
        <dbReference type="Proteomes" id="UP000430508"/>
    </source>
</evidence>
<dbReference type="Gene3D" id="3.30.70.3270">
    <property type="match status" value="1"/>
</dbReference>
<evidence type="ECO:0000256" key="10">
    <source>
        <dbReference type="ARBA" id="ARBA00023075"/>
    </source>
</evidence>
<dbReference type="GO" id="GO:0050136">
    <property type="term" value="F:NADH dehydrogenase (quinone) (non-electrogenic) activity"/>
    <property type="evidence" value="ECO:0007669"/>
    <property type="project" value="UniProtKB-UniRule"/>
</dbReference>
<dbReference type="PROSITE" id="PS00198">
    <property type="entry name" value="4FE4S_FER_1"/>
    <property type="match status" value="2"/>
</dbReference>
<evidence type="ECO:0000256" key="6">
    <source>
        <dbReference type="ARBA" id="ARBA00022967"/>
    </source>
</evidence>
<feature type="binding site" evidence="12">
    <location>
        <position position="90"/>
    </location>
    <ligand>
        <name>[4Fe-4S] cluster</name>
        <dbReference type="ChEBI" id="CHEBI:49883"/>
        <label>2</label>
    </ligand>
</feature>
<sequence>MYGQGLLKGLSISIRHFFKKKVTEMYPEQKPNLPKRSRGWFELTPDKCTACGLCVNACPNGIIFIESYKDENNKRKLAQYRMLMESCIFCGFCVEACPQDALYNTQAFEQTVFFREDLNRILYKAEPQSVQAERSEA</sequence>
<accession>A0A857DH26</accession>
<keyword evidence="7 12" id="KW-0408">Iron</keyword>
<evidence type="ECO:0000313" key="14">
    <source>
        <dbReference type="EMBL" id="QHA00021.1"/>
    </source>
</evidence>
<evidence type="ECO:0000256" key="5">
    <source>
        <dbReference type="ARBA" id="ARBA00022737"/>
    </source>
</evidence>
<dbReference type="PANTHER" id="PTHR10849">
    <property type="entry name" value="NADH DEHYDROGENASE UBIQUINONE IRON-SULFUR PROTEIN 8, MITOCHONDRIAL"/>
    <property type="match status" value="1"/>
</dbReference>